<gene>
    <name evidence="2" type="ORF">LTR77_001571</name>
</gene>
<protein>
    <recommendedName>
        <fullName evidence="4">F-box domain-containing protein</fullName>
    </recommendedName>
</protein>
<proteinExistence type="predicted"/>
<evidence type="ECO:0000313" key="3">
    <source>
        <dbReference type="Proteomes" id="UP001337655"/>
    </source>
</evidence>
<accession>A0AAV9PNX7</accession>
<feature type="region of interest" description="Disordered" evidence="1">
    <location>
        <begin position="1"/>
        <end position="28"/>
    </location>
</feature>
<feature type="compositionally biased region" description="Polar residues" evidence="1">
    <location>
        <begin position="10"/>
        <end position="28"/>
    </location>
</feature>
<evidence type="ECO:0008006" key="4">
    <source>
        <dbReference type="Google" id="ProtNLM"/>
    </source>
</evidence>
<comment type="caution">
    <text evidence="2">The sequence shown here is derived from an EMBL/GenBank/DDBJ whole genome shotgun (WGS) entry which is preliminary data.</text>
</comment>
<name>A0AAV9PNX7_9PEZI</name>
<dbReference type="Proteomes" id="UP001337655">
    <property type="component" value="Unassembled WGS sequence"/>
</dbReference>
<evidence type="ECO:0000313" key="2">
    <source>
        <dbReference type="EMBL" id="KAK5174491.1"/>
    </source>
</evidence>
<dbReference type="AlphaFoldDB" id="A0AAV9PNX7"/>
<evidence type="ECO:0000256" key="1">
    <source>
        <dbReference type="SAM" id="MobiDB-lite"/>
    </source>
</evidence>
<organism evidence="2 3">
    <name type="scientific">Saxophila tyrrhenica</name>
    <dbReference type="NCBI Taxonomy" id="1690608"/>
    <lineage>
        <taxon>Eukaryota</taxon>
        <taxon>Fungi</taxon>
        <taxon>Dikarya</taxon>
        <taxon>Ascomycota</taxon>
        <taxon>Pezizomycotina</taxon>
        <taxon>Dothideomycetes</taxon>
        <taxon>Dothideomycetidae</taxon>
        <taxon>Mycosphaerellales</taxon>
        <taxon>Extremaceae</taxon>
        <taxon>Saxophila</taxon>
    </lineage>
</organism>
<reference evidence="2 3" key="1">
    <citation type="submission" date="2023-08" db="EMBL/GenBank/DDBJ databases">
        <title>Black Yeasts Isolated from many extreme environments.</title>
        <authorList>
            <person name="Coleine C."/>
            <person name="Stajich J.E."/>
            <person name="Selbmann L."/>
        </authorList>
    </citation>
    <scope>NUCLEOTIDE SEQUENCE [LARGE SCALE GENOMIC DNA]</scope>
    <source>
        <strain evidence="2 3">CCFEE 5935</strain>
    </source>
</reference>
<dbReference type="RefSeq" id="XP_064663160.1">
    <property type="nucleotide sequence ID" value="XM_064798833.1"/>
</dbReference>
<dbReference type="EMBL" id="JAVRRT010000002">
    <property type="protein sequence ID" value="KAK5174491.1"/>
    <property type="molecule type" value="Genomic_DNA"/>
</dbReference>
<keyword evidence="3" id="KW-1185">Reference proteome</keyword>
<sequence length="128" mass="13829">MAGDSGDTAIMTTTRNASESADADQSTPQQAVFDLPELLEMVLELLDPLEIAKAAAINRTAKDLVRRSPALHQAMDSKPQTNSAFRIPCLGRSQQDYTCVEDLRFAVGAEDEDRGSCDVTVSIKIDAD</sequence>
<dbReference type="GeneID" id="89922919"/>